<protein>
    <recommendedName>
        <fullName evidence="3">DUF2017 domain-containing protein</fullName>
    </recommendedName>
</protein>
<dbReference type="RefSeq" id="WP_020631110.1">
    <property type="nucleotide sequence ID" value="NZ_KB913032.1"/>
</dbReference>
<gene>
    <name evidence="1" type="ORF">CFP75_09280</name>
</gene>
<sequence>MRDAARISHDGDGTRIEMTENVAEVLRFILTDFAAALAADPAGPDGVPDEVLFPDAYSRKADSAGFRARHGQAMRSEVAATVARVLVAWPGGQVLVLDRGGVRDLRLALVQAQSRYLRKPRWKSAPPDERYAKKDREVKSLWLNQFESMITAAVYVDPAEPIVYTL</sequence>
<dbReference type="Proteomes" id="UP000215563">
    <property type="component" value="Unassembled WGS sequence"/>
</dbReference>
<evidence type="ECO:0000313" key="1">
    <source>
        <dbReference type="EMBL" id="OXM52779.1"/>
    </source>
</evidence>
<dbReference type="AlphaFoldDB" id="A0A229S226"/>
<evidence type="ECO:0008006" key="3">
    <source>
        <dbReference type="Google" id="ProtNLM"/>
    </source>
</evidence>
<accession>A0A229S226</accession>
<evidence type="ECO:0000313" key="2">
    <source>
        <dbReference type="Proteomes" id="UP000215563"/>
    </source>
</evidence>
<keyword evidence="2" id="KW-1185">Reference proteome</keyword>
<name>A0A229S226_AMYAL</name>
<organism evidence="1 2">
    <name type="scientific">Amycolatopsis alba DSM 44262</name>
    <dbReference type="NCBI Taxonomy" id="1125972"/>
    <lineage>
        <taxon>Bacteria</taxon>
        <taxon>Bacillati</taxon>
        <taxon>Actinomycetota</taxon>
        <taxon>Actinomycetes</taxon>
        <taxon>Pseudonocardiales</taxon>
        <taxon>Pseudonocardiaceae</taxon>
        <taxon>Amycolatopsis</taxon>
    </lineage>
</organism>
<reference evidence="1 2" key="1">
    <citation type="submission" date="2017-07" db="EMBL/GenBank/DDBJ databases">
        <title>Amycolatopsis alba DSM 44262 Genome sequencing and assembly.</title>
        <authorList>
            <person name="Kaur N."/>
            <person name="Mayilraj S."/>
        </authorList>
    </citation>
    <scope>NUCLEOTIDE SEQUENCE [LARGE SCALE GENOMIC DNA]</scope>
    <source>
        <strain evidence="1 2">DSM 44262</strain>
    </source>
</reference>
<dbReference type="OrthoDB" id="3637687at2"/>
<proteinExistence type="predicted"/>
<dbReference type="Pfam" id="PF09438">
    <property type="entry name" value="DUF2017"/>
    <property type="match status" value="1"/>
</dbReference>
<comment type="caution">
    <text evidence="1">The sequence shown here is derived from an EMBL/GenBank/DDBJ whole genome shotgun (WGS) entry which is preliminary data.</text>
</comment>
<dbReference type="InterPro" id="IPR018561">
    <property type="entry name" value="AosR"/>
</dbReference>
<dbReference type="EMBL" id="NMQU01000024">
    <property type="protein sequence ID" value="OXM52779.1"/>
    <property type="molecule type" value="Genomic_DNA"/>
</dbReference>